<dbReference type="SUPFAM" id="SSF101960">
    <property type="entry name" value="Stabilizer of iron transporter SufD"/>
    <property type="match status" value="1"/>
</dbReference>
<reference evidence="4 5" key="1">
    <citation type="journal article" date="2016" name="Nat. Commun.">
        <title>Thousands of microbial genomes shed light on interconnected biogeochemical processes in an aquifer system.</title>
        <authorList>
            <person name="Anantharaman K."/>
            <person name="Brown C.T."/>
            <person name="Hug L.A."/>
            <person name="Sharon I."/>
            <person name="Castelle C.J."/>
            <person name="Probst A.J."/>
            <person name="Thomas B.C."/>
            <person name="Singh A."/>
            <person name="Wilkins M.J."/>
            <person name="Karaoz U."/>
            <person name="Brodie E.L."/>
            <person name="Williams K.H."/>
            <person name="Hubbard S.S."/>
            <person name="Banfield J.F."/>
        </authorList>
    </citation>
    <scope>NUCLEOTIDE SEQUENCE [LARGE SCALE GENOMIC DNA]</scope>
</reference>
<dbReference type="InterPro" id="IPR037284">
    <property type="entry name" value="SUF_FeS_clus_asmbl_SufBD_sf"/>
</dbReference>
<dbReference type="PANTHER" id="PTHR30508">
    <property type="entry name" value="FES CLUSTER ASSEMBLY PROTEIN SUF"/>
    <property type="match status" value="1"/>
</dbReference>
<evidence type="ECO:0000313" key="5">
    <source>
        <dbReference type="Proteomes" id="UP000177817"/>
    </source>
</evidence>
<gene>
    <name evidence="4" type="ORF">A2677_03855</name>
</gene>
<dbReference type="PANTHER" id="PTHR30508:SF1">
    <property type="entry name" value="UPF0051 PROTEIN ABCI8, CHLOROPLASTIC-RELATED"/>
    <property type="match status" value="1"/>
</dbReference>
<dbReference type="AlphaFoldDB" id="A0A1G2BK48"/>
<sequence length="469" mass="52865">MSSQARLKKKFSQNYRYGFADPERALFRSPKGATHDVVDIISGQKKEPAWVRERRHQGLDFFLGRPVPAWGADLSEIDFDDIYYYIRPVERTMMSWKQLPSTIKQTFNRLRIPQYEREFLAGVGAQYDSENVYHHIADKIKETGVIFTDVETACKKYPSLVKKYFGTVISANDNKFAALNTAMWSGGSFIYVPKGVRVDLPLQAYFRINAKNMGQFERTLIIADEGSFVHYVEGCSAPVYVASSLHGAVVEIVALKNSRVRYTTVQNWSKNVYNLVTKRAHAHENAIVEWVDFNFGAKVTMKYPAVFLLGEGARADILSMAFAGARQHQDAGAKVTHVAPNTSSRIISKSISAYGGRTSYRGLVYVGPKALNSRVSVRCDALILDKKSRSDTYPTMKIMTNDANIEHEATVSRIGEDQLFYLQSRGLSREQAEVLLVNGFIEPLVKELPMEYAVEMNRLIELEMEGSVG</sequence>
<evidence type="ECO:0000259" key="2">
    <source>
        <dbReference type="Pfam" id="PF01458"/>
    </source>
</evidence>
<dbReference type="InterPro" id="IPR045595">
    <property type="entry name" value="SufBD_N"/>
</dbReference>
<proteinExistence type="inferred from homology"/>
<organism evidence="4 5">
    <name type="scientific">Candidatus Komeilibacteria bacterium RIFCSPHIGHO2_01_FULL_52_14</name>
    <dbReference type="NCBI Taxonomy" id="1798549"/>
    <lineage>
        <taxon>Bacteria</taxon>
        <taxon>Candidatus Komeiliibacteriota</taxon>
    </lineage>
</organism>
<evidence type="ECO:0000256" key="1">
    <source>
        <dbReference type="ARBA" id="ARBA00043967"/>
    </source>
</evidence>
<dbReference type="InterPro" id="IPR000825">
    <property type="entry name" value="SUF_FeS_clus_asmbl_SufBD_core"/>
</dbReference>
<dbReference type="GO" id="GO:0016226">
    <property type="term" value="P:iron-sulfur cluster assembly"/>
    <property type="evidence" value="ECO:0007669"/>
    <property type="project" value="InterPro"/>
</dbReference>
<evidence type="ECO:0000259" key="3">
    <source>
        <dbReference type="Pfam" id="PF19295"/>
    </source>
</evidence>
<comment type="similarity">
    <text evidence="1">Belongs to the iron-sulfur cluster assembly SufBD family.</text>
</comment>
<dbReference type="InterPro" id="IPR055346">
    <property type="entry name" value="Fe-S_cluster_assembly_SufBD"/>
</dbReference>
<dbReference type="Pfam" id="PF19295">
    <property type="entry name" value="SufBD_N"/>
    <property type="match status" value="1"/>
</dbReference>
<dbReference type="Pfam" id="PF01458">
    <property type="entry name" value="SUFBD_core"/>
    <property type="match status" value="1"/>
</dbReference>
<evidence type="ECO:0000313" key="4">
    <source>
        <dbReference type="EMBL" id="OGY89564.1"/>
    </source>
</evidence>
<feature type="domain" description="SUF system FeS cluster assembly SufBD N-terminal" evidence="3">
    <location>
        <begin position="141"/>
        <end position="203"/>
    </location>
</feature>
<dbReference type="EMBL" id="MHKK01000030">
    <property type="protein sequence ID" value="OGY89564.1"/>
    <property type="molecule type" value="Genomic_DNA"/>
</dbReference>
<accession>A0A1G2BK48</accession>
<comment type="caution">
    <text evidence="4">The sequence shown here is derived from an EMBL/GenBank/DDBJ whole genome shotgun (WGS) entry which is preliminary data.</text>
</comment>
<feature type="domain" description="SUF system FeS cluster assembly SufBD core" evidence="2">
    <location>
        <begin position="206"/>
        <end position="440"/>
    </location>
</feature>
<dbReference type="InterPro" id="IPR010231">
    <property type="entry name" value="SUF_FeS_clus_asmbl_SufB"/>
</dbReference>
<protein>
    <submittedName>
        <fullName evidence="4">Fe-S cluster assembly protein SufB</fullName>
    </submittedName>
</protein>
<dbReference type="NCBIfam" id="TIGR01980">
    <property type="entry name" value="sufB"/>
    <property type="match status" value="1"/>
</dbReference>
<name>A0A1G2BK48_9BACT</name>
<dbReference type="Proteomes" id="UP000177817">
    <property type="component" value="Unassembled WGS sequence"/>
</dbReference>